<organism evidence="2 3">
    <name type="scientific">Dactylosporangium vinaceum</name>
    <dbReference type="NCBI Taxonomy" id="53362"/>
    <lineage>
        <taxon>Bacteria</taxon>
        <taxon>Bacillati</taxon>
        <taxon>Actinomycetota</taxon>
        <taxon>Actinomycetes</taxon>
        <taxon>Micromonosporales</taxon>
        <taxon>Micromonosporaceae</taxon>
        <taxon>Dactylosporangium</taxon>
    </lineage>
</organism>
<dbReference type="InterPro" id="IPR011048">
    <property type="entry name" value="Haem_d1_sf"/>
</dbReference>
<accession>A0ABV5MSX0</accession>
<dbReference type="SUPFAM" id="SSF51004">
    <property type="entry name" value="C-terminal (heme d1) domain of cytochrome cd1-nitrite reductase"/>
    <property type="match status" value="1"/>
</dbReference>
<name>A0ABV5MSX0_9ACTN</name>
<feature type="signal peptide" evidence="1">
    <location>
        <begin position="1"/>
        <end position="30"/>
    </location>
</feature>
<keyword evidence="3" id="KW-1185">Reference proteome</keyword>
<feature type="chain" id="PRO_5047341202" description="Transglycosylase SLT domain-containing protein" evidence="1">
    <location>
        <begin position="31"/>
        <end position="976"/>
    </location>
</feature>
<sequence length="976" mass="102126">MRSRSALRRLLIVSVAVVLAVGFLPGRAPAAPPGPHTGQGAIADPDHALGARWRSSSDVVVTGAGDADGYHLYIAREKDAFGWQTLATLKSTDIDVGPWGGSVCVTGSGRYAVVVFAPVKASNDPKLMMAGALAAVVDTGTGKATAVAAGVQFSYFNPACGPGDRALLTRAVGDDTEAGRSTDLLTVDAAAGKVTATRHVAAQLTTPAAAPDGDYGIVAGQLVKVAASGSVSALGRPQGRPFAVRATAGGGIDVVSADGERAVAQRFGGGRFTTTATGPRNRMQLFGLRGGRNVLVGQVGKAADLPPDLTTLAEDKQVGTVSGDGHLIVEGTLTSQAEAAAAQPLTAVDPGAAGRVRIAVRAVAGHVDSTAQVDTAAAPTLDVDLAAFAPGQAERPGAKLTTATASPCMIRRNDPTVQPLQPSPNQVEWAVDNAVHGTLTASRPANYLKSGQPAYSPQGMFPLDVTRHGDGSVSGAGRVPANLELAILAQETNLSQASWHAVPGDTANPLIASYYGTYDINTIDYDKADCGYGIGQVTTGMSSNDNPLDRFTHPQQVAVAVDYEANIAASVNILVSKWNQLHAEPDPYKDTLNNDNADYIENWFLALWAYNSGLHTYDQRNLPDSGGHFGLGWLNNPANPDYSAGRDGFLRDTLADAETPNHWSYPERIMGWVETPQNKGGQFSQAYKYPAFGSNPNIFFRNLVPHYGVTLPGLYDFCDTQFGCSQANNGCPAVNSSCWWHGHIDFADCTAGRCTTENLQYLPGSGAEPGVVRTYPTGCTPFDATAVTGRDPNVQINMVYTLRDTGQYNLGCAIPTNTLGGKFLLRGGSPAGQSGAPYADIDLHQLGAGYLGHMWFTHGASGSALAKHKVVGAWEPELPLLPGQSKTYTIWAHQPSHGGTWATAVYNIQKVANNKALYNSPVIDQGPEADGALGSDHWVNLGTYVLGRGARVLLSNDGAPAGADVAYDAMAFVPMV</sequence>
<dbReference type="Proteomes" id="UP001589608">
    <property type="component" value="Unassembled WGS sequence"/>
</dbReference>
<protein>
    <recommendedName>
        <fullName evidence="4">Transglycosylase SLT domain-containing protein</fullName>
    </recommendedName>
</protein>
<comment type="caution">
    <text evidence="2">The sequence shown here is derived from an EMBL/GenBank/DDBJ whole genome shotgun (WGS) entry which is preliminary data.</text>
</comment>
<keyword evidence="1" id="KW-0732">Signal</keyword>
<proteinExistence type="predicted"/>
<evidence type="ECO:0000256" key="1">
    <source>
        <dbReference type="SAM" id="SignalP"/>
    </source>
</evidence>
<gene>
    <name evidence="2" type="ORF">ACFFTR_53320</name>
</gene>
<reference evidence="2 3" key="1">
    <citation type="submission" date="2024-09" db="EMBL/GenBank/DDBJ databases">
        <authorList>
            <person name="Sun Q."/>
            <person name="Mori K."/>
        </authorList>
    </citation>
    <scope>NUCLEOTIDE SEQUENCE [LARGE SCALE GENOMIC DNA]</scope>
    <source>
        <strain evidence="2 3">JCM 3307</strain>
    </source>
</reference>
<dbReference type="EMBL" id="JBHMCA010000094">
    <property type="protein sequence ID" value="MFB9451900.1"/>
    <property type="molecule type" value="Genomic_DNA"/>
</dbReference>
<evidence type="ECO:0008006" key="4">
    <source>
        <dbReference type="Google" id="ProtNLM"/>
    </source>
</evidence>
<evidence type="ECO:0000313" key="2">
    <source>
        <dbReference type="EMBL" id="MFB9451900.1"/>
    </source>
</evidence>
<evidence type="ECO:0000313" key="3">
    <source>
        <dbReference type="Proteomes" id="UP001589608"/>
    </source>
</evidence>
<dbReference type="RefSeq" id="WP_223104814.1">
    <property type="nucleotide sequence ID" value="NZ_CP061913.1"/>
</dbReference>